<keyword evidence="3" id="KW-1185">Reference proteome</keyword>
<sequence length="197" mass="21344">MTAPEVPAIPVHLARRPVIGGLVVPWITARTPDGRYRFGNVDYQRQVQALHDRLCQTCGDPLEPARIVFAMRDSDLRVFISHEPGMHPVCAAYSATGCPMLAGRMSQHRATPLAAQLADLGVTSHGDPTGTRPAAPAERWHLVWATGYRPTTHPLTGQPAAMVLPEQILRTRPIGPPAPPSPGDRGRDTAIEPESHT</sequence>
<dbReference type="RefSeq" id="WP_167999188.1">
    <property type="nucleotide sequence ID" value="NZ_JAATEO010000002.1"/>
</dbReference>
<feature type="region of interest" description="Disordered" evidence="1">
    <location>
        <begin position="171"/>
        <end position="197"/>
    </location>
</feature>
<dbReference type="EMBL" id="JAATEO010000002">
    <property type="protein sequence ID" value="NJP30749.1"/>
    <property type="molecule type" value="Genomic_DNA"/>
</dbReference>
<proteinExistence type="predicted"/>
<feature type="compositionally biased region" description="Basic and acidic residues" evidence="1">
    <location>
        <begin position="184"/>
        <end position="197"/>
    </location>
</feature>
<evidence type="ECO:0000313" key="3">
    <source>
        <dbReference type="Proteomes" id="UP000783871"/>
    </source>
</evidence>
<name>A0ABX0Z171_9ACTN</name>
<evidence type="ECO:0000256" key="1">
    <source>
        <dbReference type="SAM" id="MobiDB-lite"/>
    </source>
</evidence>
<accession>A0ABX0Z171</accession>
<comment type="caution">
    <text evidence="2">The sequence shown here is derived from an EMBL/GenBank/DDBJ whole genome shotgun (WGS) entry which is preliminary data.</text>
</comment>
<reference evidence="2 3" key="1">
    <citation type="submission" date="2020-03" db="EMBL/GenBank/DDBJ databases">
        <title>WGS of actinomycetes isolated from Thailand.</title>
        <authorList>
            <person name="Thawai C."/>
        </authorList>
    </citation>
    <scope>NUCLEOTIDE SEQUENCE [LARGE SCALE GENOMIC DNA]</scope>
    <source>
        <strain evidence="2 3">HSS6-12</strain>
    </source>
</reference>
<protein>
    <submittedName>
        <fullName evidence="2">Uncharacterized protein</fullName>
    </submittedName>
</protein>
<gene>
    <name evidence="2" type="ORF">HCJ94_01760</name>
</gene>
<dbReference type="Proteomes" id="UP000783871">
    <property type="component" value="Unassembled WGS sequence"/>
</dbReference>
<evidence type="ECO:0000313" key="2">
    <source>
        <dbReference type="EMBL" id="NJP30749.1"/>
    </source>
</evidence>
<organism evidence="2 3">
    <name type="scientific">Micromonospora thermarum</name>
    <dbReference type="NCBI Taxonomy" id="2720024"/>
    <lineage>
        <taxon>Bacteria</taxon>
        <taxon>Bacillati</taxon>
        <taxon>Actinomycetota</taxon>
        <taxon>Actinomycetes</taxon>
        <taxon>Micromonosporales</taxon>
        <taxon>Micromonosporaceae</taxon>
        <taxon>Micromonospora</taxon>
    </lineage>
</organism>